<comment type="caution">
    <text evidence="11">The sequence shown here is derived from an EMBL/GenBank/DDBJ whole genome shotgun (WGS) entry which is preliminary data.</text>
</comment>
<evidence type="ECO:0000256" key="1">
    <source>
        <dbReference type="ARBA" id="ARBA00001936"/>
    </source>
</evidence>
<dbReference type="Pfam" id="PF07085">
    <property type="entry name" value="DRTGG"/>
    <property type="match status" value="1"/>
</dbReference>
<dbReference type="Gene3D" id="3.90.1640.10">
    <property type="entry name" value="inorganic pyrophosphatase (n-terminal core)"/>
    <property type="match status" value="2"/>
</dbReference>
<dbReference type="AlphaFoldDB" id="A0A366HLL8"/>
<dbReference type="PROSITE" id="PS51371">
    <property type="entry name" value="CBS"/>
    <property type="match status" value="1"/>
</dbReference>
<dbReference type="InterPro" id="IPR038763">
    <property type="entry name" value="DHH_sf"/>
</dbReference>
<dbReference type="NCBIfam" id="NF011448">
    <property type="entry name" value="PRK14869.2-4"/>
    <property type="match status" value="1"/>
</dbReference>
<dbReference type="SUPFAM" id="SSF75138">
    <property type="entry name" value="HprK N-terminal domain-like"/>
    <property type="match status" value="1"/>
</dbReference>
<gene>
    <name evidence="11" type="ORF">DES53_105163</name>
</gene>
<dbReference type="GO" id="GO:0005737">
    <property type="term" value="C:cytoplasm"/>
    <property type="evidence" value="ECO:0007669"/>
    <property type="project" value="InterPro"/>
</dbReference>
<accession>A0A366HLL8</accession>
<evidence type="ECO:0000313" key="11">
    <source>
        <dbReference type="EMBL" id="RBP43764.1"/>
    </source>
</evidence>
<organism evidence="11 12">
    <name type="scientific">Roseimicrobium gellanilyticum</name>
    <dbReference type="NCBI Taxonomy" id="748857"/>
    <lineage>
        <taxon>Bacteria</taxon>
        <taxon>Pseudomonadati</taxon>
        <taxon>Verrucomicrobiota</taxon>
        <taxon>Verrucomicrobiia</taxon>
        <taxon>Verrucomicrobiales</taxon>
        <taxon>Verrucomicrobiaceae</taxon>
        <taxon>Roseimicrobium</taxon>
    </lineage>
</organism>
<dbReference type="Pfam" id="PF02833">
    <property type="entry name" value="DHHA2"/>
    <property type="match status" value="1"/>
</dbReference>
<evidence type="ECO:0000256" key="3">
    <source>
        <dbReference type="ARBA" id="ARBA00012146"/>
    </source>
</evidence>
<dbReference type="InterPro" id="IPR046342">
    <property type="entry name" value="CBS_dom_sf"/>
</dbReference>
<comment type="catalytic activity">
    <reaction evidence="8">
        <text>diphosphate + H2O = 2 phosphate + H(+)</text>
        <dbReference type="Rhea" id="RHEA:24576"/>
        <dbReference type="ChEBI" id="CHEBI:15377"/>
        <dbReference type="ChEBI" id="CHEBI:15378"/>
        <dbReference type="ChEBI" id="CHEBI:33019"/>
        <dbReference type="ChEBI" id="CHEBI:43474"/>
        <dbReference type="EC" id="3.6.1.1"/>
    </reaction>
</comment>
<dbReference type="InterPro" id="IPR001667">
    <property type="entry name" value="DDH_dom"/>
</dbReference>
<keyword evidence="4" id="KW-0479">Metal-binding</keyword>
<keyword evidence="5" id="KW-0378">Hydrolase</keyword>
<evidence type="ECO:0000256" key="7">
    <source>
        <dbReference type="ARBA" id="ARBA00032535"/>
    </source>
</evidence>
<keyword evidence="9" id="KW-0129">CBS domain</keyword>
<dbReference type="EMBL" id="QNRR01000005">
    <property type="protein sequence ID" value="RBP43764.1"/>
    <property type="molecule type" value="Genomic_DNA"/>
</dbReference>
<evidence type="ECO:0000259" key="10">
    <source>
        <dbReference type="PROSITE" id="PS51371"/>
    </source>
</evidence>
<dbReference type="SUPFAM" id="SSF64182">
    <property type="entry name" value="DHH phosphoesterases"/>
    <property type="match status" value="1"/>
</dbReference>
<dbReference type="InterPro" id="IPR000644">
    <property type="entry name" value="CBS_dom"/>
</dbReference>
<dbReference type="GO" id="GO:0004427">
    <property type="term" value="F:inorganic diphosphate phosphatase activity"/>
    <property type="evidence" value="ECO:0007669"/>
    <property type="project" value="UniProtKB-EC"/>
</dbReference>
<evidence type="ECO:0000256" key="9">
    <source>
        <dbReference type="PROSITE-ProRule" id="PRU00703"/>
    </source>
</evidence>
<comment type="subunit">
    <text evidence="2">Homohexamer.</text>
</comment>
<evidence type="ECO:0000256" key="6">
    <source>
        <dbReference type="ARBA" id="ARBA00023211"/>
    </source>
</evidence>
<name>A0A366HLL8_9BACT</name>
<evidence type="ECO:0000313" key="12">
    <source>
        <dbReference type="Proteomes" id="UP000253426"/>
    </source>
</evidence>
<proteinExistence type="predicted"/>
<comment type="cofactor">
    <cofactor evidence="1">
        <name>Mn(2+)</name>
        <dbReference type="ChEBI" id="CHEBI:29035"/>
    </cofactor>
</comment>
<dbReference type="SMART" id="SM00116">
    <property type="entry name" value="CBS"/>
    <property type="match status" value="2"/>
</dbReference>
<evidence type="ECO:0000256" key="4">
    <source>
        <dbReference type="ARBA" id="ARBA00022723"/>
    </source>
</evidence>
<dbReference type="PANTHER" id="PTHR12112">
    <property type="entry name" value="BNIP - RELATED"/>
    <property type="match status" value="1"/>
</dbReference>
<protein>
    <recommendedName>
        <fullName evidence="3">inorganic diphosphatase</fullName>
        <ecNumber evidence="3">3.6.1.1</ecNumber>
    </recommendedName>
    <alternativeName>
        <fullName evidence="7">Pyrophosphate phospho-hydrolase</fullName>
    </alternativeName>
</protein>
<dbReference type="NCBIfam" id="NF011443">
    <property type="entry name" value="PRK14869.1-5"/>
    <property type="match status" value="1"/>
</dbReference>
<dbReference type="GO" id="GO:0046872">
    <property type="term" value="F:metal ion binding"/>
    <property type="evidence" value="ECO:0007669"/>
    <property type="project" value="UniProtKB-KW"/>
</dbReference>
<evidence type="ECO:0000256" key="5">
    <source>
        <dbReference type="ARBA" id="ARBA00022801"/>
    </source>
</evidence>
<evidence type="ECO:0000256" key="8">
    <source>
        <dbReference type="ARBA" id="ARBA00047820"/>
    </source>
</evidence>
<dbReference type="Pfam" id="PF00571">
    <property type="entry name" value="CBS"/>
    <property type="match status" value="2"/>
</dbReference>
<evidence type="ECO:0000256" key="2">
    <source>
        <dbReference type="ARBA" id="ARBA00011643"/>
    </source>
</evidence>
<dbReference type="InterPro" id="IPR038222">
    <property type="entry name" value="DHHA2_dom_sf"/>
</dbReference>
<sequence length="561" mass="61515">MSVPESDPIFVIGHRNPDADAICSAIGYAAFLRASRGSDARAACCGEMNTRTSWVLDYAKVDAPKLIMDVRPTAVTMCRKNVITARREDTCLSVHRKMLAHGFRSLPVVDEEGCIVGMPSLQELAQLFLPSEASDEDANRYVRTSEANIVAALDGSFPNGREALQEVETRVLMVAGSSMGTTQSRMKRFPHSSVMVLVGDRPDVQEMAIRNGVDCLIITGGFQVDDAIMALARHENVPIIYTRYDTASAAQLVRFSRPIADALHDGFLRFAAKTPLKEILAQTHDSHQPLFPVVDDDTGKLLGVFSKSDLVDVPRAKIVLVDHNEFAQAVTGADEAEILEVIDHHRLSGNLRTKEPVRFINEPVGSTSTIVAMMFRLQKLEPDRATAVCLCAGLISDTLNLTSPTTTGTDREILPWLAGIAGIDVAKFTSEFFSAGSMLRDKPAAAALESDRKEFEENAWRLSISQIEELGLDEFWKQEKALREALGNVVRLRGVHFACVLVTDITRHDSILLTAGSERVIGAIEYPEIEPGVFELKGVVSRKKQLFPYLSRVVAKLTAPA</sequence>
<keyword evidence="12" id="KW-1185">Reference proteome</keyword>
<dbReference type="SUPFAM" id="SSF54631">
    <property type="entry name" value="CBS-domain pair"/>
    <property type="match status" value="1"/>
</dbReference>
<dbReference type="InterPro" id="IPR004097">
    <property type="entry name" value="DHHA2"/>
</dbReference>
<dbReference type="SMART" id="SM01131">
    <property type="entry name" value="DHHA2"/>
    <property type="match status" value="1"/>
</dbReference>
<dbReference type="EC" id="3.6.1.1" evidence="3"/>
<dbReference type="Gene3D" id="3.10.310.20">
    <property type="entry name" value="DHHA2 domain"/>
    <property type="match status" value="1"/>
</dbReference>
<feature type="domain" description="CBS" evidence="10">
    <location>
        <begin position="77"/>
        <end position="136"/>
    </location>
</feature>
<dbReference type="Pfam" id="PF01368">
    <property type="entry name" value="DHH"/>
    <property type="match status" value="1"/>
</dbReference>
<dbReference type="Gene3D" id="3.40.1390.20">
    <property type="entry name" value="HprK N-terminal domain-like"/>
    <property type="match status" value="1"/>
</dbReference>
<keyword evidence="6" id="KW-0464">Manganese</keyword>
<dbReference type="PANTHER" id="PTHR12112:SF22">
    <property type="entry name" value="MANGANESE-DEPENDENT INORGANIC PYROPHOSPHATASE-RELATED"/>
    <property type="match status" value="1"/>
</dbReference>
<dbReference type="RefSeq" id="WP_170157155.1">
    <property type="nucleotide sequence ID" value="NZ_QNRR01000005.1"/>
</dbReference>
<dbReference type="InterPro" id="IPR028979">
    <property type="entry name" value="Ser_kin/Pase_Hpr-like_N_sf"/>
</dbReference>
<reference evidence="11 12" key="1">
    <citation type="submission" date="2018-06" db="EMBL/GenBank/DDBJ databases">
        <title>Genomic Encyclopedia of Type Strains, Phase IV (KMG-IV): sequencing the most valuable type-strain genomes for metagenomic binning, comparative biology and taxonomic classification.</title>
        <authorList>
            <person name="Goeker M."/>
        </authorList>
    </citation>
    <scope>NUCLEOTIDE SEQUENCE [LARGE SCALE GENOMIC DNA]</scope>
    <source>
        <strain evidence="11 12">DSM 25532</strain>
    </source>
</reference>
<dbReference type="Proteomes" id="UP000253426">
    <property type="component" value="Unassembled WGS sequence"/>
</dbReference>
<dbReference type="InterPro" id="IPR010766">
    <property type="entry name" value="DRTGG"/>
</dbReference>